<feature type="transmembrane region" description="Helical" evidence="1">
    <location>
        <begin position="44"/>
        <end position="64"/>
    </location>
</feature>
<keyword evidence="2" id="KW-0732">Signal</keyword>
<dbReference type="RefSeq" id="WP_150032015.1">
    <property type="nucleotide sequence ID" value="NZ_VWSH01000001.1"/>
</dbReference>
<comment type="caution">
    <text evidence="3">The sequence shown here is derived from an EMBL/GenBank/DDBJ whole genome shotgun (WGS) entry which is preliminary data.</text>
</comment>
<keyword evidence="1" id="KW-0812">Transmembrane</keyword>
<name>A0A5M6CW18_9BACT</name>
<keyword evidence="4" id="KW-1185">Reference proteome</keyword>
<evidence type="ECO:0008006" key="5">
    <source>
        <dbReference type="Google" id="ProtNLM"/>
    </source>
</evidence>
<organism evidence="3 4">
    <name type="scientific">Taibaiella lutea</name>
    <dbReference type="NCBI Taxonomy" id="2608001"/>
    <lineage>
        <taxon>Bacteria</taxon>
        <taxon>Pseudomonadati</taxon>
        <taxon>Bacteroidota</taxon>
        <taxon>Chitinophagia</taxon>
        <taxon>Chitinophagales</taxon>
        <taxon>Chitinophagaceae</taxon>
        <taxon>Taibaiella</taxon>
    </lineage>
</organism>
<evidence type="ECO:0000313" key="3">
    <source>
        <dbReference type="EMBL" id="KAA5537439.1"/>
    </source>
</evidence>
<reference evidence="3 4" key="1">
    <citation type="submission" date="2019-09" db="EMBL/GenBank/DDBJ databases">
        <title>Genome sequence and assembly of Taibaiella sp.</title>
        <authorList>
            <person name="Chhetri G."/>
        </authorList>
    </citation>
    <scope>NUCLEOTIDE SEQUENCE [LARGE SCALE GENOMIC DNA]</scope>
    <source>
        <strain evidence="3 4">KVB11</strain>
    </source>
</reference>
<evidence type="ECO:0000256" key="1">
    <source>
        <dbReference type="SAM" id="Phobius"/>
    </source>
</evidence>
<feature type="signal peptide" evidence="2">
    <location>
        <begin position="1"/>
        <end position="20"/>
    </location>
</feature>
<keyword evidence="1" id="KW-1133">Transmembrane helix</keyword>
<dbReference type="AlphaFoldDB" id="A0A5M6CW18"/>
<gene>
    <name evidence="3" type="ORF">F0919_07120</name>
</gene>
<feature type="chain" id="PRO_5024371573" description="Adenylosuccinate synthetase" evidence="2">
    <location>
        <begin position="21"/>
        <end position="70"/>
    </location>
</feature>
<evidence type="ECO:0000313" key="4">
    <source>
        <dbReference type="Proteomes" id="UP000323632"/>
    </source>
</evidence>
<protein>
    <recommendedName>
        <fullName evidence="5">Adenylosuccinate synthetase</fullName>
    </recommendedName>
</protein>
<proteinExistence type="predicted"/>
<dbReference type="Proteomes" id="UP000323632">
    <property type="component" value="Unassembled WGS sequence"/>
</dbReference>
<keyword evidence="1" id="KW-0472">Membrane</keyword>
<accession>A0A5M6CW18</accession>
<dbReference type="EMBL" id="VWSH01000001">
    <property type="protein sequence ID" value="KAA5537439.1"/>
    <property type="molecule type" value="Genomic_DNA"/>
</dbReference>
<sequence length="70" mass="7347">MRKTGILLIVLLAATQYAMAQGCVTCTNTAANLGNSSAQGLNAGIIYLAALPLLFLGTVGFIWYKRNKAA</sequence>
<dbReference type="PROSITE" id="PS51257">
    <property type="entry name" value="PROKAR_LIPOPROTEIN"/>
    <property type="match status" value="1"/>
</dbReference>
<evidence type="ECO:0000256" key="2">
    <source>
        <dbReference type="SAM" id="SignalP"/>
    </source>
</evidence>